<accession>A0ABV9LSU4</accession>
<evidence type="ECO:0000313" key="2">
    <source>
        <dbReference type="Proteomes" id="UP001595897"/>
    </source>
</evidence>
<keyword evidence="2" id="KW-1185">Reference proteome</keyword>
<evidence type="ECO:0000313" key="1">
    <source>
        <dbReference type="EMBL" id="MFC4699345.1"/>
    </source>
</evidence>
<sequence>MNKGELERLKELADRLIQSGAKAQFVSASETHEIRDGIFELISRLEQEQGQ</sequence>
<dbReference type="EMBL" id="JBHSGU010000002">
    <property type="protein sequence ID" value="MFC4699345.1"/>
    <property type="molecule type" value="Genomic_DNA"/>
</dbReference>
<dbReference type="RefSeq" id="WP_382406094.1">
    <property type="nucleotide sequence ID" value="NZ_JBHSGU010000002.1"/>
</dbReference>
<organism evidence="1 2">
    <name type="scientific">Glaciecola siphonariae</name>
    <dbReference type="NCBI Taxonomy" id="521012"/>
    <lineage>
        <taxon>Bacteria</taxon>
        <taxon>Pseudomonadati</taxon>
        <taxon>Pseudomonadota</taxon>
        <taxon>Gammaproteobacteria</taxon>
        <taxon>Alteromonadales</taxon>
        <taxon>Alteromonadaceae</taxon>
        <taxon>Glaciecola</taxon>
    </lineage>
</organism>
<reference evidence="2" key="1">
    <citation type="journal article" date="2019" name="Int. J. Syst. Evol. Microbiol.">
        <title>The Global Catalogue of Microorganisms (GCM) 10K type strain sequencing project: providing services to taxonomists for standard genome sequencing and annotation.</title>
        <authorList>
            <consortium name="The Broad Institute Genomics Platform"/>
            <consortium name="The Broad Institute Genome Sequencing Center for Infectious Disease"/>
            <person name="Wu L."/>
            <person name="Ma J."/>
        </authorList>
    </citation>
    <scope>NUCLEOTIDE SEQUENCE [LARGE SCALE GENOMIC DNA]</scope>
    <source>
        <strain evidence="2">KACC 12507</strain>
    </source>
</reference>
<dbReference type="Proteomes" id="UP001595897">
    <property type="component" value="Unassembled WGS sequence"/>
</dbReference>
<protein>
    <submittedName>
        <fullName evidence="1">Uncharacterized protein</fullName>
    </submittedName>
</protein>
<comment type="caution">
    <text evidence="1">The sequence shown here is derived from an EMBL/GenBank/DDBJ whole genome shotgun (WGS) entry which is preliminary data.</text>
</comment>
<gene>
    <name evidence="1" type="ORF">ACFO4O_04125</name>
</gene>
<proteinExistence type="predicted"/>
<name>A0ABV9LSU4_9ALTE</name>